<keyword evidence="2" id="KW-0812">Transmembrane</keyword>
<dbReference type="AlphaFoldDB" id="A3ZRA2"/>
<evidence type="ECO:0000256" key="2">
    <source>
        <dbReference type="SAM" id="Phobius"/>
    </source>
</evidence>
<feature type="region of interest" description="Disordered" evidence="1">
    <location>
        <begin position="172"/>
        <end position="310"/>
    </location>
</feature>
<reference evidence="3 4" key="1">
    <citation type="submission" date="2006-02" db="EMBL/GenBank/DDBJ databases">
        <authorList>
            <person name="Amann R."/>
            <person name="Ferriera S."/>
            <person name="Johnson J."/>
            <person name="Kravitz S."/>
            <person name="Halpern A."/>
            <person name="Remington K."/>
            <person name="Beeson K."/>
            <person name="Tran B."/>
            <person name="Rogers Y.-H."/>
            <person name="Friedman R."/>
            <person name="Venter J.C."/>
        </authorList>
    </citation>
    <scope>NUCLEOTIDE SEQUENCE [LARGE SCALE GENOMIC DNA]</scope>
    <source>
        <strain evidence="3 4">DSM 3645</strain>
    </source>
</reference>
<organism evidence="3 4">
    <name type="scientific">Blastopirellula marina DSM 3645</name>
    <dbReference type="NCBI Taxonomy" id="314230"/>
    <lineage>
        <taxon>Bacteria</taxon>
        <taxon>Pseudomonadati</taxon>
        <taxon>Planctomycetota</taxon>
        <taxon>Planctomycetia</taxon>
        <taxon>Pirellulales</taxon>
        <taxon>Pirellulaceae</taxon>
        <taxon>Blastopirellula</taxon>
    </lineage>
</organism>
<dbReference type="EMBL" id="AANZ01000006">
    <property type="protein sequence ID" value="EAQ81198.1"/>
    <property type="molecule type" value="Genomic_DNA"/>
</dbReference>
<keyword evidence="2" id="KW-0472">Membrane</keyword>
<accession>A3ZRA2</accession>
<feature type="transmembrane region" description="Helical" evidence="2">
    <location>
        <begin position="109"/>
        <end position="128"/>
    </location>
</feature>
<sequence>MAGQTIRCPKCVSLVPIKGSEEDDFAQPVEAAYDAVPLEEDNVGRICPKCSHSLRPSAKLCQQCGWHLELETYFEDLKAENLIVREEPKTKWEAWFADQLHESTRPRDVLNYSAIGGVVLTIIFLAVAHFRMGAWALLTLPLLVAVWIGWYRIMQLVGLLHDPTRKRQLAKEQAERETAAAAVTPVKSSAGVRSGAPVSGAPVKSNAASSTGPLNFDLPDAELPSESKSPPKPRPTTTTPQRKVVRPGSTSAPTAASSGKSSPAARPAKSEPMPQQDRKPASPAPPAAKPVVEKPQKPKAADDDWLSDLL</sequence>
<comment type="caution">
    <text evidence="3">The sequence shown here is derived from an EMBL/GenBank/DDBJ whole genome shotgun (WGS) entry which is preliminary data.</text>
</comment>
<dbReference type="HOGENOM" id="CLU_896208_0_0_0"/>
<evidence type="ECO:0000313" key="4">
    <source>
        <dbReference type="Proteomes" id="UP000004358"/>
    </source>
</evidence>
<feature type="compositionally biased region" description="Low complexity" evidence="1">
    <location>
        <begin position="235"/>
        <end position="267"/>
    </location>
</feature>
<proteinExistence type="predicted"/>
<gene>
    <name evidence="3" type="ORF">DSM3645_21542</name>
</gene>
<protein>
    <recommendedName>
        <fullName evidence="5">DZANK-type domain-containing protein</fullName>
    </recommendedName>
</protein>
<evidence type="ECO:0000313" key="3">
    <source>
        <dbReference type="EMBL" id="EAQ81198.1"/>
    </source>
</evidence>
<dbReference type="Proteomes" id="UP000004358">
    <property type="component" value="Unassembled WGS sequence"/>
</dbReference>
<keyword evidence="2" id="KW-1133">Transmembrane helix</keyword>
<feature type="compositionally biased region" description="Basic and acidic residues" evidence="1">
    <location>
        <begin position="291"/>
        <end position="302"/>
    </location>
</feature>
<dbReference type="STRING" id="314230.DSM3645_21542"/>
<feature type="transmembrane region" description="Helical" evidence="2">
    <location>
        <begin position="134"/>
        <end position="153"/>
    </location>
</feature>
<name>A3ZRA2_9BACT</name>
<evidence type="ECO:0008006" key="5">
    <source>
        <dbReference type="Google" id="ProtNLM"/>
    </source>
</evidence>
<evidence type="ECO:0000256" key="1">
    <source>
        <dbReference type="SAM" id="MobiDB-lite"/>
    </source>
</evidence>